<dbReference type="PANTHER" id="PTHR11066:SF34">
    <property type="entry name" value="ACYL-COENZYME A THIOESTERASE 8"/>
    <property type="match status" value="1"/>
</dbReference>
<proteinExistence type="inferred from homology"/>
<dbReference type="Gene3D" id="2.40.160.210">
    <property type="entry name" value="Acyl-CoA thioesterase, double hotdog domain"/>
    <property type="match status" value="1"/>
</dbReference>
<keyword evidence="6" id="KW-1185">Reference proteome</keyword>
<evidence type="ECO:0000313" key="5">
    <source>
        <dbReference type="EMBL" id="CDK25226.1"/>
    </source>
</evidence>
<dbReference type="SUPFAM" id="SSF54637">
    <property type="entry name" value="Thioesterase/thiol ester dehydrase-isomerase"/>
    <property type="match status" value="2"/>
</dbReference>
<dbReference type="GO" id="GO:0005782">
    <property type="term" value="C:peroxisomal matrix"/>
    <property type="evidence" value="ECO:0007669"/>
    <property type="project" value="UniProtKB-SubCell"/>
</dbReference>
<keyword evidence="2" id="KW-0378">Hydrolase</keyword>
<evidence type="ECO:0000256" key="2">
    <source>
        <dbReference type="ARBA" id="ARBA00022801"/>
    </source>
</evidence>
<dbReference type="GO" id="GO:0047617">
    <property type="term" value="F:fatty acyl-CoA hydrolase activity"/>
    <property type="evidence" value="ECO:0007669"/>
    <property type="project" value="InterPro"/>
</dbReference>
<dbReference type="GO" id="GO:0006637">
    <property type="term" value="P:acyl-CoA metabolic process"/>
    <property type="evidence" value="ECO:0007669"/>
    <property type="project" value="InterPro"/>
</dbReference>
<dbReference type="Pfam" id="PF20789">
    <property type="entry name" value="4HBT_3C"/>
    <property type="match status" value="1"/>
</dbReference>
<dbReference type="EMBL" id="HG793125">
    <property type="protein sequence ID" value="CDK25226.1"/>
    <property type="molecule type" value="Genomic_DNA"/>
</dbReference>
<protein>
    <recommendedName>
        <fullName evidence="7">Acyl-CoA thioesterase II</fullName>
    </recommendedName>
</protein>
<dbReference type="OrthoDB" id="68328at2759"/>
<dbReference type="InterPro" id="IPR049449">
    <property type="entry name" value="TesB_ACOT8-like_N"/>
</dbReference>
<evidence type="ECO:0000259" key="4">
    <source>
        <dbReference type="Pfam" id="PF20789"/>
    </source>
</evidence>
<evidence type="ECO:0000313" key="6">
    <source>
        <dbReference type="Proteomes" id="UP000019384"/>
    </source>
</evidence>
<comment type="similarity">
    <text evidence="1">Belongs to the C/M/P thioester hydrolase family.</text>
</comment>
<dbReference type="Proteomes" id="UP000019384">
    <property type="component" value="Unassembled WGS sequence"/>
</dbReference>
<name>W6MH16_9ASCO</name>
<dbReference type="CDD" id="cd03444">
    <property type="entry name" value="Thioesterase_II_repeat1"/>
    <property type="match status" value="1"/>
</dbReference>
<dbReference type="InterPro" id="IPR029069">
    <property type="entry name" value="HotDog_dom_sf"/>
</dbReference>
<gene>
    <name evidence="5" type="ORF">KUCA_T00001193001</name>
</gene>
<dbReference type="RefSeq" id="XP_022457238.1">
    <property type="nucleotide sequence ID" value="XM_022605806.1"/>
</dbReference>
<accession>W6MH16</accession>
<reference evidence="5" key="1">
    <citation type="submission" date="2013-12" db="EMBL/GenBank/DDBJ databases">
        <authorList>
            <person name="Genoscope - CEA"/>
        </authorList>
    </citation>
    <scope>NUCLEOTIDE SEQUENCE</scope>
    <source>
        <strain evidence="5">CBS 1993</strain>
    </source>
</reference>
<dbReference type="GeneID" id="34518626"/>
<dbReference type="InterPro" id="IPR042171">
    <property type="entry name" value="Acyl-CoA_hotdog"/>
</dbReference>
<feature type="domain" description="Acyl-CoA thioesterase-like N-terminal HotDog" evidence="3">
    <location>
        <begin position="45"/>
        <end position="126"/>
    </location>
</feature>
<dbReference type="PANTHER" id="PTHR11066">
    <property type="entry name" value="ACYL-COA THIOESTERASE"/>
    <property type="match status" value="1"/>
</dbReference>
<dbReference type="STRING" id="1382522.W6MH16"/>
<dbReference type="InterPro" id="IPR003703">
    <property type="entry name" value="Acyl_CoA_thio"/>
</dbReference>
<dbReference type="CDD" id="cd03445">
    <property type="entry name" value="Thioesterase_II_repeat2"/>
    <property type="match status" value="1"/>
</dbReference>
<dbReference type="GO" id="GO:0009062">
    <property type="term" value="P:fatty acid catabolic process"/>
    <property type="evidence" value="ECO:0007669"/>
    <property type="project" value="TreeGrafter"/>
</dbReference>
<organism evidence="5 6">
    <name type="scientific">Kuraishia capsulata CBS 1993</name>
    <dbReference type="NCBI Taxonomy" id="1382522"/>
    <lineage>
        <taxon>Eukaryota</taxon>
        <taxon>Fungi</taxon>
        <taxon>Dikarya</taxon>
        <taxon>Ascomycota</taxon>
        <taxon>Saccharomycotina</taxon>
        <taxon>Pichiomycetes</taxon>
        <taxon>Pichiales</taxon>
        <taxon>Pichiaceae</taxon>
        <taxon>Kuraishia</taxon>
    </lineage>
</organism>
<dbReference type="InterPro" id="IPR049450">
    <property type="entry name" value="ACOT8-like_C"/>
</dbReference>
<feature type="domain" description="Acyl-CoA thioesterase-like C-terminal" evidence="4">
    <location>
        <begin position="216"/>
        <end position="328"/>
    </location>
</feature>
<reference evidence="5" key="2">
    <citation type="submission" date="2014-02" db="EMBL/GenBank/DDBJ databases">
        <title>Complete DNA sequence of /Kuraishia capsulata/ illustrates novel genomic features among budding yeasts (/Saccharomycotina/).</title>
        <authorList>
            <person name="Morales L."/>
            <person name="Noel B."/>
            <person name="Porcel B."/>
            <person name="Marcet-Houben M."/>
            <person name="Hullo M-F."/>
            <person name="Sacerdot C."/>
            <person name="Tekaia F."/>
            <person name="Leh-Louis V."/>
            <person name="Despons L."/>
            <person name="Khanna V."/>
            <person name="Aury J-M."/>
            <person name="Barbe V."/>
            <person name="Couloux A."/>
            <person name="Labadie K."/>
            <person name="Pelletier E."/>
            <person name="Souciet J-L."/>
            <person name="Boekhout T."/>
            <person name="Gabaldon T."/>
            <person name="Wincker P."/>
            <person name="Dujon B."/>
        </authorList>
    </citation>
    <scope>NUCLEOTIDE SEQUENCE</scope>
    <source>
        <strain evidence="5">CBS 1993</strain>
    </source>
</reference>
<evidence type="ECO:0000256" key="1">
    <source>
        <dbReference type="ARBA" id="ARBA00006538"/>
    </source>
</evidence>
<dbReference type="AlphaFoldDB" id="W6MH16"/>
<evidence type="ECO:0000259" key="3">
    <source>
        <dbReference type="Pfam" id="PF13622"/>
    </source>
</evidence>
<dbReference type="HOGENOM" id="CLU_032690_2_0_1"/>
<evidence type="ECO:0008006" key="7">
    <source>
        <dbReference type="Google" id="ProtNLM"/>
    </source>
</evidence>
<dbReference type="Pfam" id="PF13622">
    <property type="entry name" value="4HBT_3"/>
    <property type="match status" value="1"/>
</dbReference>
<sequence length="337" mass="38139">MASLFRRLITRSYSQTSSSVSQMESYLALHEVSKDCYQNSTQLKVPWNGRGVFGGTLVAQSLHAAHLTAGEKFRPLSIHSNFLVAAQTDTPLLYQVERIRDSKNYCTRQVRTIQNGQVVFMAMVSFEAKTLEGSAGKAGPQFDDHRAPPVVGKDVPPLEECFDEHKAFGNWIDQLSEYRPKATLATQDQIVAGYGDEPCTWKLPQDVFDLDHVDPKEYDLTPTERAVTYWVKARGTIQDASFHQKAIAYISDYFYLTLNMRLHMRPMFSTKFAVSLDHTVYFHEDVKADDWMTFSIKLRSCERGKALLIGDLHSKDGKLAATVIQQGMSMHSEKPKL</sequence>